<dbReference type="CDD" id="cd18808">
    <property type="entry name" value="SF1_C_Upf1"/>
    <property type="match status" value="1"/>
</dbReference>
<evidence type="ECO:0000259" key="6">
    <source>
        <dbReference type="Pfam" id="PF13087"/>
    </source>
</evidence>
<keyword evidence="9" id="KW-1185">Reference proteome</keyword>
<evidence type="ECO:0000256" key="2">
    <source>
        <dbReference type="ARBA" id="ARBA00022801"/>
    </source>
</evidence>
<keyword evidence="3" id="KW-0347">Helicase</keyword>
<name>A0A834ZQ32_TETSI</name>
<dbReference type="InterPro" id="IPR045529">
    <property type="entry name" value="DUF6469"/>
</dbReference>
<dbReference type="InterPro" id="IPR041677">
    <property type="entry name" value="DNA2/NAM7_AAA_11"/>
</dbReference>
<proteinExistence type="predicted"/>
<evidence type="ECO:0000313" key="8">
    <source>
        <dbReference type="EMBL" id="KAF8407481.1"/>
    </source>
</evidence>
<sequence>MERASSSKKEKPRDRSLIDYVFSWTMQDALNVRLFQNKVEQIPKTFSSIEQYFKSYITPLIAETHADLSSSMKLLYKAPTCEIASVELSKDYKPPKDLYYNIVIKTQGSSTYEPQSGDLIALSDVKPVRAYDINRPRHSYLLCLVVGRGENDSSDMVVVLSSKPITMERGLNKKREPLFAVYLINTKTNNRIWKALNPDILGGNMNVIKEVLHTDSSVGNNCTICPSQGESSVAGAILRADLRSFNLNDSQTNSVLSSIAAMRCIHNNSVKLIWGPPGTGKTKTVASLLWALLRMKCRTLTCAPTNIAVVEVTVRLVNLVRDSLQHGNYGLGDVVLLGNGKRMKIDHHDSLLDVFLDYRIDSLKKCFSPLSGWKHSLDSMIWLLEDPRQQYLLYVENEKKKNEEEEDKDEGDKEEKEDLLIIGEFIKRRFGLIEERLKRCIVNLYTHLPTSFISSGVVENMIRALSLLKSIGSLLHTGTYTSEELKSVFIHSNIEKNTVNDSKRFFFSKAIKNCLDILRFLRETFTVPELPDPFSKISIRNFCLQSAYLVFSTASNSSKLHIEGMTPLELLVIDEASQLKECESAIPLQLPGIRHAILIGDERQLPAMVKSEICEKAEFGRSVFERMVSLGQKKHLLNVQYRMHPSISLFPNMEFYSKQILNAPNVQERSYEMQFLQENMYGPYSFINVSYGKEDSHARYKNMVEVAVVAKIVGSLFKASVATRKRVSVGVMSPYNAQVYAIQEKLGDRYSTCSDFSVSVRSVDGFQGGEDDVIIISTVRCNWNGSVGFLSKHQRTNVALTRARYCLWILGNGPTLIKSGSIWKKLVIDAKDRGCFYNADEDRSLAEAIIDSLVELNQIYDLFKIDSLLFRCARWKVSFSDDFKKSMERIKSVEICKEVVSLLMKLSSGWRHPRKEGNLNLMDSTSQLLEQYSVNELHKLVWSVDIQQENSNYIQVLKIWDILHFPDIPKLSKRLDIIFGNYTVANMNRCRFKCMEGELEVPMSWPICSDAVKQINIQEDEAVDYLSSHFDSLNL</sequence>
<dbReference type="SUPFAM" id="SSF52540">
    <property type="entry name" value="P-loop containing nucleoside triphosphate hydrolases"/>
    <property type="match status" value="1"/>
</dbReference>
<dbReference type="FunFam" id="3.40.50.300:FF:000326">
    <property type="entry name" value="P-loop containing nucleoside triphosphate hydrolase"/>
    <property type="match status" value="1"/>
</dbReference>
<keyword evidence="4" id="KW-0067">ATP-binding</keyword>
<dbReference type="InterPro" id="IPR027417">
    <property type="entry name" value="P-loop_NTPase"/>
</dbReference>
<organism evidence="8 9">
    <name type="scientific">Tetracentron sinense</name>
    <name type="common">Spur-leaf</name>
    <dbReference type="NCBI Taxonomy" id="13715"/>
    <lineage>
        <taxon>Eukaryota</taxon>
        <taxon>Viridiplantae</taxon>
        <taxon>Streptophyta</taxon>
        <taxon>Embryophyta</taxon>
        <taxon>Tracheophyta</taxon>
        <taxon>Spermatophyta</taxon>
        <taxon>Magnoliopsida</taxon>
        <taxon>Trochodendrales</taxon>
        <taxon>Trochodendraceae</taxon>
        <taxon>Tetracentron</taxon>
    </lineage>
</organism>
<keyword evidence="2" id="KW-0378">Hydrolase</keyword>
<evidence type="ECO:0000313" key="9">
    <source>
        <dbReference type="Proteomes" id="UP000655225"/>
    </source>
</evidence>
<keyword evidence="1" id="KW-0547">Nucleotide-binding</keyword>
<dbReference type="PANTHER" id="PTHR10887:SF522">
    <property type="entry name" value="P-LOOP CONTAINING NUCLEOSIDE TRIPHOSPHATE HYDROLASES SUPERFAMILY PROTEIN"/>
    <property type="match status" value="1"/>
</dbReference>
<dbReference type="InterPro" id="IPR047187">
    <property type="entry name" value="SF1_C_Upf1"/>
</dbReference>
<dbReference type="GO" id="GO:0005694">
    <property type="term" value="C:chromosome"/>
    <property type="evidence" value="ECO:0007669"/>
    <property type="project" value="UniProtKB-ARBA"/>
</dbReference>
<dbReference type="EMBL" id="JABCRI010000004">
    <property type="protein sequence ID" value="KAF8407481.1"/>
    <property type="molecule type" value="Genomic_DNA"/>
</dbReference>
<dbReference type="Proteomes" id="UP000655225">
    <property type="component" value="Unassembled WGS sequence"/>
</dbReference>
<dbReference type="InterPro" id="IPR045055">
    <property type="entry name" value="DNA2/NAM7-like"/>
</dbReference>
<comment type="caution">
    <text evidence="8">The sequence shown here is derived from an EMBL/GenBank/DDBJ whole genome shotgun (WGS) entry which is preliminary data.</text>
</comment>
<dbReference type="Pfam" id="PF13087">
    <property type="entry name" value="AAA_12"/>
    <property type="match status" value="1"/>
</dbReference>
<dbReference type="InterPro" id="IPR041679">
    <property type="entry name" value="DNA2/NAM7-like_C"/>
</dbReference>
<evidence type="ECO:0000256" key="3">
    <source>
        <dbReference type="ARBA" id="ARBA00022806"/>
    </source>
</evidence>
<protein>
    <submittedName>
        <fullName evidence="8">Uncharacterized protein</fullName>
    </submittedName>
</protein>
<accession>A0A834ZQ32</accession>
<dbReference type="Gene3D" id="3.40.50.300">
    <property type="entry name" value="P-loop containing nucleotide triphosphate hydrolases"/>
    <property type="match status" value="2"/>
</dbReference>
<evidence type="ECO:0000256" key="4">
    <source>
        <dbReference type="ARBA" id="ARBA00022840"/>
    </source>
</evidence>
<dbReference type="OMA" id="CESTIPF"/>
<dbReference type="AlphaFoldDB" id="A0A834ZQ32"/>
<dbReference type="GO" id="GO:0016787">
    <property type="term" value="F:hydrolase activity"/>
    <property type="evidence" value="ECO:0007669"/>
    <property type="project" value="UniProtKB-KW"/>
</dbReference>
<reference evidence="8 9" key="1">
    <citation type="submission" date="2020-04" db="EMBL/GenBank/DDBJ databases">
        <title>Plant Genome Project.</title>
        <authorList>
            <person name="Zhang R.-G."/>
        </authorList>
    </citation>
    <scope>NUCLEOTIDE SEQUENCE [LARGE SCALE GENOMIC DNA]</scope>
    <source>
        <strain evidence="8">YNK0</strain>
        <tissue evidence="8">Leaf</tissue>
    </source>
</reference>
<dbReference type="OrthoDB" id="6513042at2759"/>
<dbReference type="PANTHER" id="PTHR10887">
    <property type="entry name" value="DNA2/NAM7 HELICASE FAMILY"/>
    <property type="match status" value="1"/>
</dbReference>
<feature type="domain" description="DNA2/NAM7 helicase helicase" evidence="5">
    <location>
        <begin position="246"/>
        <end position="612"/>
    </location>
</feature>
<dbReference type="Pfam" id="PF13086">
    <property type="entry name" value="AAA_11"/>
    <property type="match status" value="1"/>
</dbReference>
<dbReference type="GO" id="GO:0005524">
    <property type="term" value="F:ATP binding"/>
    <property type="evidence" value="ECO:0007669"/>
    <property type="project" value="UniProtKB-KW"/>
</dbReference>
<dbReference type="Pfam" id="PF20073">
    <property type="entry name" value="DUF6469"/>
    <property type="match status" value="1"/>
</dbReference>
<gene>
    <name evidence="8" type="ORF">HHK36_006615</name>
</gene>
<evidence type="ECO:0000259" key="7">
    <source>
        <dbReference type="Pfam" id="PF20073"/>
    </source>
</evidence>
<feature type="domain" description="DNA2/NAM7 helicase-like C-terminal" evidence="6">
    <location>
        <begin position="620"/>
        <end position="812"/>
    </location>
</feature>
<feature type="domain" description="DUF6469" evidence="7">
    <location>
        <begin position="105"/>
        <end position="197"/>
    </location>
</feature>
<evidence type="ECO:0000259" key="5">
    <source>
        <dbReference type="Pfam" id="PF13086"/>
    </source>
</evidence>
<dbReference type="GO" id="GO:0004386">
    <property type="term" value="F:helicase activity"/>
    <property type="evidence" value="ECO:0007669"/>
    <property type="project" value="UniProtKB-KW"/>
</dbReference>
<evidence type="ECO:0000256" key="1">
    <source>
        <dbReference type="ARBA" id="ARBA00022741"/>
    </source>
</evidence>